<gene>
    <name evidence="3" type="primary">Hbc14</name>
</gene>
<keyword evidence="2" id="KW-0812">Transmembrane</keyword>
<feature type="transmembrane region" description="Helical" evidence="2">
    <location>
        <begin position="26"/>
        <end position="43"/>
    </location>
</feature>
<reference evidence="3" key="1">
    <citation type="submission" date="1994-04" db="EMBL/GenBank/DDBJ databases">
        <title>A highly expressed gene in the pistil of Hordeum bulbosum may represent one of the SI genes.</title>
        <authorList>
            <person name="Xia X.J."/>
            <person name="Gudu S."/>
            <person name="Du S."/>
            <person name="Kasha K."/>
        </authorList>
    </citation>
    <scope>NUCLEOTIDE SEQUENCE</scope>
    <source>
        <strain evidence="3">GBC77</strain>
    </source>
</reference>
<organism evidence="3">
    <name type="scientific">Hordeum bulbosum</name>
    <name type="common">Bulbous barley</name>
    <name type="synonym">Critesion bulbosum</name>
    <dbReference type="NCBI Taxonomy" id="4516"/>
    <lineage>
        <taxon>Eukaryota</taxon>
        <taxon>Viridiplantae</taxon>
        <taxon>Streptophyta</taxon>
        <taxon>Embryophyta</taxon>
        <taxon>Tracheophyta</taxon>
        <taxon>Spermatophyta</taxon>
        <taxon>Magnoliopsida</taxon>
        <taxon>Liliopsida</taxon>
        <taxon>Poales</taxon>
        <taxon>Poaceae</taxon>
        <taxon>BOP clade</taxon>
        <taxon>Pooideae</taxon>
        <taxon>Triticodae</taxon>
        <taxon>Triticeae</taxon>
        <taxon>Hordeinae</taxon>
        <taxon>Hordeum</taxon>
    </lineage>
</organism>
<keyword evidence="2" id="KW-0472">Membrane</keyword>
<feature type="non-terminal residue" evidence="3">
    <location>
        <position position="1"/>
    </location>
</feature>
<evidence type="ECO:0000256" key="2">
    <source>
        <dbReference type="SAM" id="Phobius"/>
    </source>
</evidence>
<keyword evidence="2" id="KW-1133">Transmembrane helix</keyword>
<evidence type="ECO:0000313" key="3">
    <source>
        <dbReference type="EMBL" id="AAA32963.1"/>
    </source>
</evidence>
<sequence>QPKSGVDSVQGKKNKTREKMAATKEAVMKLAVLLLAMLVHMATQRRIQRRIQRLHRLCWLRAFPPLPAKSILHPAMASGKRRCCSMRQAQHPCSAPSPPHPTVQGKSLLGSRG</sequence>
<evidence type="ECO:0000256" key="1">
    <source>
        <dbReference type="SAM" id="MobiDB-lite"/>
    </source>
</evidence>
<protein>
    <submittedName>
        <fullName evidence="3">Hbc14 protein</fullName>
    </submittedName>
</protein>
<proteinExistence type="predicted"/>
<feature type="region of interest" description="Disordered" evidence="1">
    <location>
        <begin position="1"/>
        <end position="20"/>
    </location>
</feature>
<dbReference type="AlphaFoldDB" id="Q39964"/>
<accession>Q39964</accession>
<dbReference type="EMBL" id="L26918">
    <property type="protein sequence ID" value="AAA32963.1"/>
    <property type="molecule type" value="Genomic_DNA"/>
</dbReference>
<feature type="region of interest" description="Disordered" evidence="1">
    <location>
        <begin position="87"/>
        <end position="113"/>
    </location>
</feature>
<name>Q39964_HORBU</name>